<dbReference type="Gene3D" id="3.40.50.10470">
    <property type="entry name" value="Translation initiation factor eif-2b, domain 2"/>
    <property type="match status" value="1"/>
</dbReference>
<dbReference type="PANTHER" id="PTHR43475:SF3">
    <property type="entry name" value="TRANSLATION INITIATION FACTOR EIF-2B SUBUNIT FAMILY PROTEIN (AFU_ORTHOLOGUE AFUA_2G14290)"/>
    <property type="match status" value="1"/>
</dbReference>
<sequence>MDYSSFASLPPVSSYRANIMGPTKALEAHSPSFSQPQPLSYRHSSAVPPRSSGLMATAASNANSFALNSMALELPDLEPIPKVTDKEKHRRWALFKGKMGRQRASRSISSVPSSKSLTRISETDSERYSIQVSYAPSVTTEEPLLVARENTEYGEQLEAAVERLKDDFVSGAREMADSVLSTLSSLIVTAASTAQSRDELWSMAVSAAKELSEARPSMNAAVTSCLLRALDEIKHLWEMLDENKNKSTNDLAAMSRRQLVRIVEKRKEAGIRLSENFAERLRAYCRQRLNNTHALTILTLSNSSTIRASILTTLTTLRFLHLHLLILESRPRFEGANLALQILSSTSAEARARLHIRILPDCAVATAAKDANLLLLGADRISASGDVSNKIGSMAAALCIKTLNPKAQVVVVSDADKIVGKGVEKREKELHPHSELTEAWGDEIRRELGARVDSGGVEVFGEWFEWVPAEYVDGYVTEDGTLDTAGVEKIADEVGELRERIFA</sequence>
<dbReference type="GO" id="GO:0019509">
    <property type="term" value="P:L-methionine salvage from methylthioadenosine"/>
    <property type="evidence" value="ECO:0007669"/>
    <property type="project" value="TreeGrafter"/>
</dbReference>
<dbReference type="GO" id="GO:0016740">
    <property type="term" value="F:transferase activity"/>
    <property type="evidence" value="ECO:0007669"/>
    <property type="project" value="UniProtKB-KW"/>
</dbReference>
<evidence type="ECO:0000256" key="1">
    <source>
        <dbReference type="ARBA" id="ARBA00007251"/>
    </source>
</evidence>
<accession>A0A6A5VKW4</accession>
<dbReference type="Proteomes" id="UP000800036">
    <property type="component" value="Unassembled WGS sequence"/>
</dbReference>
<dbReference type="Pfam" id="PF01008">
    <property type="entry name" value="IF-2B"/>
    <property type="match status" value="1"/>
</dbReference>
<dbReference type="AlphaFoldDB" id="A0A6A5VKW4"/>
<gene>
    <name evidence="4" type="ORF">BU23DRAFT_564843</name>
</gene>
<name>A0A6A5VKW4_9PLEO</name>
<comment type="similarity">
    <text evidence="1 2">Belongs to the eIF-2B alpha/beta/delta subunits family.</text>
</comment>
<dbReference type="OrthoDB" id="206213at2759"/>
<keyword evidence="4" id="KW-0808">Transferase</keyword>
<protein>
    <submittedName>
        <fullName evidence="4">Nagb/rpia/CoA transferase-like protein</fullName>
    </submittedName>
</protein>
<dbReference type="InterPro" id="IPR042529">
    <property type="entry name" value="IF_2B-like_C"/>
</dbReference>
<feature type="region of interest" description="Disordered" evidence="3">
    <location>
        <begin position="26"/>
        <end position="53"/>
    </location>
</feature>
<dbReference type="SUPFAM" id="SSF100950">
    <property type="entry name" value="NagB/RpiA/CoA transferase-like"/>
    <property type="match status" value="1"/>
</dbReference>
<evidence type="ECO:0000256" key="3">
    <source>
        <dbReference type="SAM" id="MobiDB-lite"/>
    </source>
</evidence>
<dbReference type="InterPro" id="IPR037171">
    <property type="entry name" value="NagB/RpiA_transferase-like"/>
</dbReference>
<reference evidence="4" key="1">
    <citation type="journal article" date="2020" name="Stud. Mycol.">
        <title>101 Dothideomycetes genomes: a test case for predicting lifestyles and emergence of pathogens.</title>
        <authorList>
            <person name="Haridas S."/>
            <person name="Albert R."/>
            <person name="Binder M."/>
            <person name="Bloem J."/>
            <person name="Labutti K."/>
            <person name="Salamov A."/>
            <person name="Andreopoulos B."/>
            <person name="Baker S."/>
            <person name="Barry K."/>
            <person name="Bills G."/>
            <person name="Bluhm B."/>
            <person name="Cannon C."/>
            <person name="Castanera R."/>
            <person name="Culley D."/>
            <person name="Daum C."/>
            <person name="Ezra D."/>
            <person name="Gonzalez J."/>
            <person name="Henrissat B."/>
            <person name="Kuo A."/>
            <person name="Liang C."/>
            <person name="Lipzen A."/>
            <person name="Lutzoni F."/>
            <person name="Magnuson J."/>
            <person name="Mondo S."/>
            <person name="Nolan M."/>
            <person name="Ohm R."/>
            <person name="Pangilinan J."/>
            <person name="Park H.-J."/>
            <person name="Ramirez L."/>
            <person name="Alfaro M."/>
            <person name="Sun H."/>
            <person name="Tritt A."/>
            <person name="Yoshinaga Y."/>
            <person name="Zwiers L.-H."/>
            <person name="Turgeon B."/>
            <person name="Goodwin S."/>
            <person name="Spatafora J."/>
            <person name="Crous P."/>
            <person name="Grigoriev I."/>
        </authorList>
    </citation>
    <scope>NUCLEOTIDE SEQUENCE</scope>
    <source>
        <strain evidence="4">CBS 107.79</strain>
    </source>
</reference>
<dbReference type="EMBL" id="ML976663">
    <property type="protein sequence ID" value="KAF1977318.1"/>
    <property type="molecule type" value="Genomic_DNA"/>
</dbReference>
<organism evidence="4 5">
    <name type="scientific">Bimuria novae-zelandiae CBS 107.79</name>
    <dbReference type="NCBI Taxonomy" id="1447943"/>
    <lineage>
        <taxon>Eukaryota</taxon>
        <taxon>Fungi</taxon>
        <taxon>Dikarya</taxon>
        <taxon>Ascomycota</taxon>
        <taxon>Pezizomycotina</taxon>
        <taxon>Dothideomycetes</taxon>
        <taxon>Pleosporomycetidae</taxon>
        <taxon>Pleosporales</taxon>
        <taxon>Massarineae</taxon>
        <taxon>Didymosphaeriaceae</taxon>
        <taxon>Bimuria</taxon>
    </lineage>
</organism>
<dbReference type="InterPro" id="IPR000649">
    <property type="entry name" value="IF-2B-related"/>
</dbReference>
<keyword evidence="5" id="KW-1185">Reference proteome</keyword>
<evidence type="ECO:0000313" key="4">
    <source>
        <dbReference type="EMBL" id="KAF1977318.1"/>
    </source>
</evidence>
<dbReference type="GO" id="GO:0046523">
    <property type="term" value="F:S-methyl-5-thioribose-1-phosphate isomerase activity"/>
    <property type="evidence" value="ECO:0007669"/>
    <property type="project" value="TreeGrafter"/>
</dbReference>
<dbReference type="PANTHER" id="PTHR43475">
    <property type="entry name" value="METHYLTHIORIBOSE-1-PHOSPHATE ISOMERASE"/>
    <property type="match status" value="1"/>
</dbReference>
<evidence type="ECO:0000256" key="2">
    <source>
        <dbReference type="RuleBase" id="RU003814"/>
    </source>
</evidence>
<evidence type="ECO:0000313" key="5">
    <source>
        <dbReference type="Proteomes" id="UP000800036"/>
    </source>
</evidence>
<proteinExistence type="inferred from homology"/>